<gene>
    <name evidence="2" type="ORF">SAMN05443245_0514</name>
</gene>
<accession>A0A1H0Z8T3</accession>
<sequence>MPQAPSEPAQPSYRDADAIRPGNAGISRTV</sequence>
<protein>
    <submittedName>
        <fullName evidence="2">Uncharacterized protein</fullName>
    </submittedName>
</protein>
<keyword evidence="3" id="KW-1185">Reference proteome</keyword>
<dbReference type="EMBL" id="FNKP01000001">
    <property type="protein sequence ID" value="SDQ23818.1"/>
    <property type="molecule type" value="Genomic_DNA"/>
</dbReference>
<name>A0A1H0Z8T3_9BURK</name>
<organism evidence="2 3">
    <name type="scientific">Paraburkholderia fungorum</name>
    <dbReference type="NCBI Taxonomy" id="134537"/>
    <lineage>
        <taxon>Bacteria</taxon>
        <taxon>Pseudomonadati</taxon>
        <taxon>Pseudomonadota</taxon>
        <taxon>Betaproteobacteria</taxon>
        <taxon>Burkholderiales</taxon>
        <taxon>Burkholderiaceae</taxon>
        <taxon>Paraburkholderia</taxon>
    </lineage>
</organism>
<dbReference type="AlphaFoldDB" id="A0A1H0Z8T3"/>
<evidence type="ECO:0000313" key="2">
    <source>
        <dbReference type="EMBL" id="SDQ23818.1"/>
    </source>
</evidence>
<proteinExistence type="predicted"/>
<reference evidence="3" key="1">
    <citation type="submission" date="2016-10" db="EMBL/GenBank/DDBJ databases">
        <authorList>
            <person name="Varghese N."/>
        </authorList>
    </citation>
    <scope>NUCLEOTIDE SEQUENCE [LARGE SCALE GENOMIC DNA]</scope>
    <source>
        <strain evidence="3">GAS106B</strain>
    </source>
</reference>
<dbReference type="Proteomes" id="UP000183487">
    <property type="component" value="Unassembled WGS sequence"/>
</dbReference>
<feature type="region of interest" description="Disordered" evidence="1">
    <location>
        <begin position="1"/>
        <end position="30"/>
    </location>
</feature>
<evidence type="ECO:0000313" key="3">
    <source>
        <dbReference type="Proteomes" id="UP000183487"/>
    </source>
</evidence>
<evidence type="ECO:0000256" key="1">
    <source>
        <dbReference type="SAM" id="MobiDB-lite"/>
    </source>
</evidence>